<evidence type="ECO:0008006" key="5">
    <source>
        <dbReference type="Google" id="ProtNLM"/>
    </source>
</evidence>
<dbReference type="GO" id="GO:0005882">
    <property type="term" value="C:intermediate filament"/>
    <property type="evidence" value="ECO:0007669"/>
    <property type="project" value="UniProtKB-KW"/>
</dbReference>
<organism evidence="3 4">
    <name type="scientific">Gallus gallus</name>
    <name type="common">Chicken</name>
    <dbReference type="NCBI Taxonomy" id="9031"/>
    <lineage>
        <taxon>Eukaryota</taxon>
        <taxon>Metazoa</taxon>
        <taxon>Chordata</taxon>
        <taxon>Craniata</taxon>
        <taxon>Vertebrata</taxon>
        <taxon>Euteleostomi</taxon>
        <taxon>Archelosauria</taxon>
        <taxon>Archosauria</taxon>
        <taxon>Dinosauria</taxon>
        <taxon>Saurischia</taxon>
        <taxon>Theropoda</taxon>
        <taxon>Coelurosauria</taxon>
        <taxon>Aves</taxon>
        <taxon>Neognathae</taxon>
        <taxon>Galloanserae</taxon>
        <taxon>Galliformes</taxon>
        <taxon>Phasianidae</taxon>
        <taxon>Phasianinae</taxon>
        <taxon>Gallus</taxon>
    </lineage>
</organism>
<reference evidence="3" key="1">
    <citation type="submission" date="2020-11" db="EMBL/GenBank/DDBJ databases">
        <title>Gallus gallus (Chicken) genome, bGalGal1, GRCg7b, maternal haplotype autosomes + Z &amp; W.</title>
        <authorList>
            <person name="Warren W."/>
            <person name="Formenti G."/>
            <person name="Fedrigo O."/>
            <person name="Haase B."/>
            <person name="Mountcastle J."/>
            <person name="Balacco J."/>
            <person name="Tracey A."/>
            <person name="Schneider V."/>
            <person name="Okimoto R."/>
            <person name="Cheng H."/>
            <person name="Hawken R."/>
            <person name="Howe K."/>
            <person name="Jarvis E.D."/>
        </authorList>
    </citation>
    <scope>NUCLEOTIDE SEQUENCE [LARGE SCALE GENOMIC DNA]</scope>
    <source>
        <strain evidence="3">Broiler</strain>
    </source>
</reference>
<name>A0A8V0ZFT8_CHICK</name>
<keyword evidence="2" id="KW-0416">Keratin</keyword>
<dbReference type="PANTHER" id="PTHR31203">
    <property type="entry name" value="BETA-KERATIN-RELATED PROTEIN-RELATED"/>
    <property type="match status" value="1"/>
</dbReference>
<dbReference type="AlphaFoldDB" id="A0A8V0ZFT8"/>
<evidence type="ECO:0000313" key="4">
    <source>
        <dbReference type="Proteomes" id="UP000000539"/>
    </source>
</evidence>
<reference evidence="3" key="3">
    <citation type="submission" date="2025-09" db="UniProtKB">
        <authorList>
            <consortium name="Ensembl"/>
        </authorList>
    </citation>
    <scope>IDENTIFICATION</scope>
    <source>
        <strain evidence="3">broiler</strain>
    </source>
</reference>
<reference evidence="3" key="2">
    <citation type="submission" date="2025-08" db="UniProtKB">
        <authorList>
            <consortium name="Ensembl"/>
        </authorList>
    </citation>
    <scope>IDENTIFICATION</scope>
    <source>
        <strain evidence="3">broiler</strain>
    </source>
</reference>
<dbReference type="OrthoDB" id="9397146at2759"/>
<keyword evidence="4" id="KW-1185">Reference proteome</keyword>
<sequence>MLRHQEHRRQSWCNKHPVSPSFPDSLSNSACRRAVTAADCGSNTICGCFEDTEPEREAGGQQRALVKELRKAKKDRLTLGSVFPPCSVFQLCLPQREMSCCRPCVPSPCGASGPTPLASSCSEPCVARCADSTVVIEASPVVVTLPGPILTSFPQSTAVGSSLSAAVGSSLSTAGVPISSGGSLGLGGSGLCLPRPRCSFNC</sequence>
<evidence type="ECO:0000256" key="1">
    <source>
        <dbReference type="ARBA" id="ARBA00008702"/>
    </source>
</evidence>
<evidence type="ECO:0000313" key="3">
    <source>
        <dbReference type="Ensembl" id="ENSGALP00010032170.1"/>
    </source>
</evidence>
<evidence type="ECO:0000256" key="2">
    <source>
        <dbReference type="ARBA" id="ARBA00022744"/>
    </source>
</evidence>
<dbReference type="PANTHER" id="PTHR31203:SF1">
    <property type="entry name" value="BETA-KERATIN-RELATED PROTEIN-RELATED"/>
    <property type="match status" value="1"/>
</dbReference>
<dbReference type="InterPro" id="IPR003461">
    <property type="entry name" value="Keratin"/>
</dbReference>
<accession>A0A8V0ZFT8</accession>
<dbReference type="Pfam" id="PF02422">
    <property type="entry name" value="Keratin"/>
    <property type="match status" value="1"/>
</dbReference>
<proteinExistence type="inferred from homology"/>
<dbReference type="GlyGen" id="A0A8V0ZFT8">
    <property type="glycosylation" value="2 sites"/>
</dbReference>
<dbReference type="GeneTree" id="ENSGT01030000234722"/>
<protein>
    <recommendedName>
        <fullName evidence="5">Keratin</fullName>
    </recommendedName>
</protein>
<comment type="similarity">
    <text evidence="1">Belongs to the avian keratin family.</text>
</comment>
<gene>
    <name evidence="3" type="primary">LOC107054158</name>
</gene>
<dbReference type="Ensembl" id="ENSGALT00010053370.1">
    <property type="protein sequence ID" value="ENSGALP00010032170.1"/>
    <property type="gene ID" value="ENSGALG00010021954.1"/>
</dbReference>
<dbReference type="GO" id="GO:0005200">
    <property type="term" value="F:structural constituent of cytoskeleton"/>
    <property type="evidence" value="ECO:0007669"/>
    <property type="project" value="InterPro"/>
</dbReference>
<dbReference type="Proteomes" id="UP000000539">
    <property type="component" value="Chromosome 10"/>
</dbReference>